<dbReference type="HOGENOM" id="CLU_3129860_0_0_1"/>
<dbReference type="Proteomes" id="UP000054538">
    <property type="component" value="Unassembled WGS sequence"/>
</dbReference>
<dbReference type="AlphaFoldDB" id="A0A0D0DR31"/>
<feature type="non-terminal residue" evidence="1">
    <location>
        <position position="50"/>
    </location>
</feature>
<sequence>AAVSDTRSHAKVCTPCETLHGCLSHGIDRKASRMGKQEILRPSSPPELDS</sequence>
<accession>A0A0D0DR31</accession>
<dbReference type="InParanoid" id="A0A0D0DR31"/>
<dbReference type="EMBL" id="KN825699">
    <property type="protein sequence ID" value="KIK81975.1"/>
    <property type="molecule type" value="Genomic_DNA"/>
</dbReference>
<gene>
    <name evidence="1" type="ORF">PAXRUDRAFT_735109</name>
</gene>
<reference evidence="2" key="2">
    <citation type="submission" date="2015-01" db="EMBL/GenBank/DDBJ databases">
        <title>Evolutionary Origins and Diversification of the Mycorrhizal Mutualists.</title>
        <authorList>
            <consortium name="DOE Joint Genome Institute"/>
            <consortium name="Mycorrhizal Genomics Consortium"/>
            <person name="Kohler A."/>
            <person name="Kuo A."/>
            <person name="Nagy L.G."/>
            <person name="Floudas D."/>
            <person name="Copeland A."/>
            <person name="Barry K.W."/>
            <person name="Cichocki N."/>
            <person name="Veneault-Fourrey C."/>
            <person name="LaButti K."/>
            <person name="Lindquist E.A."/>
            <person name="Lipzen A."/>
            <person name="Lundell T."/>
            <person name="Morin E."/>
            <person name="Murat C."/>
            <person name="Riley R."/>
            <person name="Ohm R."/>
            <person name="Sun H."/>
            <person name="Tunlid A."/>
            <person name="Henrissat B."/>
            <person name="Grigoriev I.V."/>
            <person name="Hibbett D.S."/>
            <person name="Martin F."/>
        </authorList>
    </citation>
    <scope>NUCLEOTIDE SEQUENCE [LARGE SCALE GENOMIC DNA]</scope>
    <source>
        <strain evidence="2">Ve08.2h10</strain>
    </source>
</reference>
<proteinExistence type="predicted"/>
<reference evidence="1 2" key="1">
    <citation type="submission" date="2014-04" db="EMBL/GenBank/DDBJ databases">
        <authorList>
            <consortium name="DOE Joint Genome Institute"/>
            <person name="Kuo A."/>
            <person name="Kohler A."/>
            <person name="Jargeat P."/>
            <person name="Nagy L.G."/>
            <person name="Floudas D."/>
            <person name="Copeland A."/>
            <person name="Barry K.W."/>
            <person name="Cichocki N."/>
            <person name="Veneault-Fourrey C."/>
            <person name="LaButti K."/>
            <person name="Lindquist E.A."/>
            <person name="Lipzen A."/>
            <person name="Lundell T."/>
            <person name="Morin E."/>
            <person name="Murat C."/>
            <person name="Sun H."/>
            <person name="Tunlid A."/>
            <person name="Henrissat B."/>
            <person name="Grigoriev I.V."/>
            <person name="Hibbett D.S."/>
            <person name="Martin F."/>
            <person name="Nordberg H.P."/>
            <person name="Cantor M.N."/>
            <person name="Hua S.X."/>
        </authorList>
    </citation>
    <scope>NUCLEOTIDE SEQUENCE [LARGE SCALE GENOMIC DNA]</scope>
    <source>
        <strain evidence="1 2">Ve08.2h10</strain>
    </source>
</reference>
<organism evidence="1 2">
    <name type="scientific">Paxillus rubicundulus Ve08.2h10</name>
    <dbReference type="NCBI Taxonomy" id="930991"/>
    <lineage>
        <taxon>Eukaryota</taxon>
        <taxon>Fungi</taxon>
        <taxon>Dikarya</taxon>
        <taxon>Basidiomycota</taxon>
        <taxon>Agaricomycotina</taxon>
        <taxon>Agaricomycetes</taxon>
        <taxon>Agaricomycetidae</taxon>
        <taxon>Boletales</taxon>
        <taxon>Paxilineae</taxon>
        <taxon>Paxillaceae</taxon>
        <taxon>Paxillus</taxon>
    </lineage>
</organism>
<keyword evidence="2" id="KW-1185">Reference proteome</keyword>
<name>A0A0D0DR31_9AGAM</name>
<evidence type="ECO:0000313" key="2">
    <source>
        <dbReference type="Proteomes" id="UP000054538"/>
    </source>
</evidence>
<protein>
    <submittedName>
        <fullName evidence="1">Uncharacterized protein</fullName>
    </submittedName>
</protein>
<evidence type="ECO:0000313" key="1">
    <source>
        <dbReference type="EMBL" id="KIK81975.1"/>
    </source>
</evidence>